<feature type="transmembrane region" description="Helical" evidence="13">
    <location>
        <begin position="133"/>
        <end position="153"/>
    </location>
</feature>
<dbReference type="GO" id="GO:0005886">
    <property type="term" value="C:plasma membrane"/>
    <property type="evidence" value="ECO:0007669"/>
    <property type="project" value="UniProtKB-SubCell"/>
</dbReference>
<evidence type="ECO:0000313" key="15">
    <source>
        <dbReference type="Proteomes" id="UP000198806"/>
    </source>
</evidence>
<evidence type="ECO:0000256" key="7">
    <source>
        <dbReference type="ARBA" id="ARBA00022475"/>
    </source>
</evidence>
<reference evidence="14 15" key="1">
    <citation type="submission" date="2016-10" db="EMBL/GenBank/DDBJ databases">
        <authorList>
            <person name="de Groot N.N."/>
        </authorList>
    </citation>
    <scope>NUCLEOTIDE SEQUENCE [LARGE SCALE GENOMIC DNA]</scope>
    <source>
        <strain evidence="14 15">DSM 1283</strain>
    </source>
</reference>
<dbReference type="GO" id="GO:0015297">
    <property type="term" value="F:antiporter activity"/>
    <property type="evidence" value="ECO:0007669"/>
    <property type="project" value="UniProtKB-KW"/>
</dbReference>
<feature type="transmembrane region" description="Helical" evidence="13">
    <location>
        <begin position="322"/>
        <end position="344"/>
    </location>
</feature>
<dbReference type="PIRSF" id="PIRSF006603">
    <property type="entry name" value="DinF"/>
    <property type="match status" value="1"/>
</dbReference>
<feature type="transmembrane region" description="Helical" evidence="13">
    <location>
        <begin position="411"/>
        <end position="430"/>
    </location>
</feature>
<evidence type="ECO:0000256" key="3">
    <source>
        <dbReference type="ARBA" id="ARBA00010199"/>
    </source>
</evidence>
<proteinExistence type="inferred from homology"/>
<name>A0A1I5FGS3_9FIRM</name>
<evidence type="ECO:0000256" key="10">
    <source>
        <dbReference type="ARBA" id="ARBA00023065"/>
    </source>
</evidence>
<evidence type="ECO:0000256" key="4">
    <source>
        <dbReference type="ARBA" id="ARBA00020268"/>
    </source>
</evidence>
<evidence type="ECO:0000256" key="8">
    <source>
        <dbReference type="ARBA" id="ARBA00022692"/>
    </source>
</evidence>
<organism evidence="14 15">
    <name type="scientific">Anaerocolumna aminovalerica</name>
    <dbReference type="NCBI Taxonomy" id="1527"/>
    <lineage>
        <taxon>Bacteria</taxon>
        <taxon>Bacillati</taxon>
        <taxon>Bacillota</taxon>
        <taxon>Clostridia</taxon>
        <taxon>Lachnospirales</taxon>
        <taxon>Lachnospiraceae</taxon>
        <taxon>Anaerocolumna</taxon>
    </lineage>
</organism>
<dbReference type="Proteomes" id="UP000198806">
    <property type="component" value="Unassembled WGS sequence"/>
</dbReference>
<gene>
    <name evidence="14" type="ORF">SAMN04489757_11412</name>
</gene>
<keyword evidence="15" id="KW-1185">Reference proteome</keyword>
<keyword evidence="8 13" id="KW-0812">Transmembrane</keyword>
<dbReference type="NCBIfam" id="TIGR00797">
    <property type="entry name" value="matE"/>
    <property type="match status" value="1"/>
</dbReference>
<dbReference type="InterPro" id="IPR002528">
    <property type="entry name" value="MATE_fam"/>
</dbReference>
<dbReference type="CDD" id="cd13138">
    <property type="entry name" value="MATE_yoeA_like"/>
    <property type="match status" value="1"/>
</dbReference>
<dbReference type="GO" id="GO:0042910">
    <property type="term" value="F:xenobiotic transmembrane transporter activity"/>
    <property type="evidence" value="ECO:0007669"/>
    <property type="project" value="InterPro"/>
</dbReference>
<evidence type="ECO:0000256" key="6">
    <source>
        <dbReference type="ARBA" id="ARBA00022449"/>
    </source>
</evidence>
<dbReference type="PANTHER" id="PTHR43298">
    <property type="entry name" value="MULTIDRUG RESISTANCE PROTEIN NORM-RELATED"/>
    <property type="match status" value="1"/>
</dbReference>
<dbReference type="AlphaFoldDB" id="A0A1I5FGS3"/>
<keyword evidence="10" id="KW-0406">Ion transport</keyword>
<feature type="transmembrane region" description="Helical" evidence="13">
    <location>
        <begin position="56"/>
        <end position="75"/>
    </location>
</feature>
<keyword evidence="9 13" id="KW-1133">Transmembrane helix</keyword>
<feature type="transmembrane region" description="Helical" evidence="13">
    <location>
        <begin position="165"/>
        <end position="186"/>
    </location>
</feature>
<comment type="function">
    <text evidence="1">Multidrug efflux pump.</text>
</comment>
<feature type="transmembrane region" description="Helical" evidence="13">
    <location>
        <begin position="192"/>
        <end position="213"/>
    </location>
</feature>
<dbReference type="OrthoDB" id="9776324at2"/>
<dbReference type="GO" id="GO:0006811">
    <property type="term" value="P:monoatomic ion transport"/>
    <property type="evidence" value="ECO:0007669"/>
    <property type="project" value="UniProtKB-KW"/>
</dbReference>
<comment type="similarity">
    <text evidence="3">Belongs to the multi antimicrobial extrusion (MATE) (TC 2.A.66.1) family.</text>
</comment>
<dbReference type="PANTHER" id="PTHR43298:SF2">
    <property type="entry name" value="FMN_FAD EXPORTER YEEO-RELATED"/>
    <property type="match status" value="1"/>
</dbReference>
<evidence type="ECO:0000256" key="2">
    <source>
        <dbReference type="ARBA" id="ARBA00004651"/>
    </source>
</evidence>
<keyword evidence="5" id="KW-0813">Transport</keyword>
<evidence type="ECO:0000313" key="14">
    <source>
        <dbReference type="EMBL" id="SFO22940.1"/>
    </source>
</evidence>
<evidence type="ECO:0000256" key="5">
    <source>
        <dbReference type="ARBA" id="ARBA00022448"/>
    </source>
</evidence>
<dbReference type="EMBL" id="FOWD01000014">
    <property type="protein sequence ID" value="SFO22940.1"/>
    <property type="molecule type" value="Genomic_DNA"/>
</dbReference>
<evidence type="ECO:0000256" key="11">
    <source>
        <dbReference type="ARBA" id="ARBA00023136"/>
    </source>
</evidence>
<keyword evidence="11 13" id="KW-0472">Membrane</keyword>
<dbReference type="STRING" id="1527.SAMN04489757_11412"/>
<dbReference type="Pfam" id="PF01554">
    <property type="entry name" value="MatE"/>
    <property type="match status" value="2"/>
</dbReference>
<keyword evidence="6" id="KW-0050">Antiport</keyword>
<keyword evidence="7" id="KW-1003">Cell membrane</keyword>
<evidence type="ECO:0000256" key="13">
    <source>
        <dbReference type="SAM" id="Phobius"/>
    </source>
</evidence>
<sequence length="440" mass="48547">MTKNMTGGNIPKHLISFALPMILGNMFQLTYNAVDSIIVGRFAGEKALASVGTANPIMNIIIFFIVGICMGTSVLMSEFYGSGDMDKFHREISTSLIAGLTFTVIMTAICMMLSKPILIMLRTPEEILNSSIAYLHVIFLGLLFTFIYNFYAASLRSIGDSKTPLIFLAISSVLNGSLDLIFVGYFKMGVVTAAYTTIAAEAVSAILCVIYVWKKVPELRLKRQEITFDKELLKKTVSFSWASAMQQTCLYVGKVLVQGAVNPLGVESIAAFNAVNRVDDFAFTPQQSIGAAMTTFIAQNRGANQSERIKKGLKIGMILENIYWIIIGSIVLLFAKPIMSLFLSPEDSKSIGLGVVYLTYMAFFYVFPANTNGIQGFFRGMGQMSITLKATFSQIVFRVIFAYILAPYFGFSGIAFACLAGWIAMLAYELPNLFRWKKLI</sequence>
<evidence type="ECO:0000256" key="12">
    <source>
        <dbReference type="ARBA" id="ARBA00031636"/>
    </source>
</evidence>
<feature type="transmembrane region" description="Helical" evidence="13">
    <location>
        <begin position="350"/>
        <end position="367"/>
    </location>
</feature>
<evidence type="ECO:0000256" key="1">
    <source>
        <dbReference type="ARBA" id="ARBA00003408"/>
    </source>
</evidence>
<dbReference type="RefSeq" id="WP_091686410.1">
    <property type="nucleotide sequence ID" value="NZ_BAABFM010000048.1"/>
</dbReference>
<dbReference type="InterPro" id="IPR050222">
    <property type="entry name" value="MATE_MdtK"/>
</dbReference>
<dbReference type="InterPro" id="IPR048279">
    <property type="entry name" value="MdtK-like"/>
</dbReference>
<comment type="subcellular location">
    <subcellularLocation>
        <location evidence="2">Cell membrane</location>
        <topology evidence="2">Multi-pass membrane protein</topology>
    </subcellularLocation>
</comment>
<evidence type="ECO:0000256" key="9">
    <source>
        <dbReference type="ARBA" id="ARBA00022989"/>
    </source>
</evidence>
<feature type="transmembrane region" description="Helical" evidence="13">
    <location>
        <begin position="96"/>
        <end position="121"/>
    </location>
</feature>
<accession>A0A1I5FGS3</accession>
<protein>
    <recommendedName>
        <fullName evidence="4">Probable multidrug resistance protein NorM</fullName>
    </recommendedName>
    <alternativeName>
        <fullName evidence="12">Multidrug-efflux transporter</fullName>
    </alternativeName>
</protein>